<feature type="coiled-coil region" evidence="1">
    <location>
        <begin position="493"/>
        <end position="520"/>
    </location>
</feature>
<dbReference type="InterPro" id="IPR011009">
    <property type="entry name" value="Kinase-like_dom_sf"/>
</dbReference>
<keyword evidence="6" id="KW-1185">Reference proteome</keyword>
<reference evidence="5" key="1">
    <citation type="submission" date="2022-07" db="EMBL/GenBank/DDBJ databases">
        <title>Genome Sequence of Leucocoprinus birnbaumii.</title>
        <authorList>
            <person name="Buettner E."/>
        </authorList>
    </citation>
    <scope>NUCLEOTIDE SEQUENCE</scope>
    <source>
        <strain evidence="5">VT141</strain>
    </source>
</reference>
<feature type="domain" description="Glycosyltransferase 61 catalytic" evidence="3">
    <location>
        <begin position="477"/>
        <end position="566"/>
    </location>
</feature>
<evidence type="ECO:0000259" key="4">
    <source>
        <dbReference type="Pfam" id="PF17667"/>
    </source>
</evidence>
<sequence length="1371" mass="156141">MLKGNEQLLLPENLGLDLSVLRRYVLLLIRVSAVHFCRKHLLLHSVTMLFRHTLTRRDAFLILLGASSMHIWSLLFRDLPSDQSILINAQFANHNHNPDATPDINNQRTHLADNLLTTTSTLTVTETITDTTTITVPEPEPTSVTEARRQRDNREFPHTTVVAHAPGWTLFKNLYMSNGTLYILTPKPKKFSEIRMMTSTGLEAVNTPENIAAREPTAQNMDFITPDDALERWGGDPDRGQTNRVYTVEGNSLLFNDPKQFLRHYYHLVAELFFGVQSFWHGAFSLEETTSPEYTAQELAFSTSPSLHPPPPPIDRAIFIHSNADGWRDDPGFNSYFLRAAYPSMTIEHEEDWLDRVKVSQAGDRVWRFPVALLTDRSASHRGRVCGSLTQRTASEAWEGMRKLGQLRGRHVGGWWEPVRNAIWEFAGVPLSERRSVEVKAPEQDIIIRGFGEGTDEVLNGVGVEAQKYLPMPETVVITYISRQGTRRRRLIKEDHDILVEELTKLVERKNQEAKGDEKKPVWELDVLQAERLTKDEQVRAAARTTIMLGVHGNGLTHLVWMKPTKVSTVIEIFYPEGFAHDYQWTSRALGMAHFAVWNDTHHTHPNKPKVDYPEGFQGDQIPVHGPTVAKLIEDRLPFKPLFKPTYSGAPSSTFIGSNSDGATPPVLRFIYAPCRPTERSIDDAIKEMQYWMPVHGSWRGSGKNKSGSDAHEIESQVFTKLSPIIKALAQLSCVCEGETEARSATFSYIDFSDIPLEGENEGSPFRVDAFLLGSKSIPKKSDIFSVSDMAVVAEYKLSSVMDKVYGDHPNIVNTATKIINDDPRRMWTYAMTIKKDQAAIWWFSRSHSIKSVKFNFQTERKTFIHVLMTFLFATEAEMGFDPNVRRVYYENEYRYIYTITSEYGPPRYFRTIKLIQDPRLSCTTGRGTRVWEAEEVSESSENATIQNTRGGKLVALKDIWLDEGAETEGEIQGRIIQKLKEVAAGQEHCTSWPRGYLGESIKKSLTNIPSNLPFMRIECDGVGCKTRGYHPSAYSIPDNLEKPSIAPRPEEAGGLLHGYQAKMQYRLIYSDVGYPLHRSPDLRTAFYAIRDVFVGLVLLCLAGWVHRDINTGNIIVVQDGNTTRGLLSDFEFAIECFDKPSCEPKRGSPFFMPLDIHRGLKNRSPMEEDPTLFEEEEEKWRPGQPMAALDDSQPLKPNVVTYQYYHDLESLVIWITLWFLLCRVKPVPQKPDTHFQTYNLPAHIFMNTPEPSRVRAALFESPGWQPLRQALHPNFVSAFDKRFRPLHRHILSFSRGRHPPTQNGLLRLFRLTWLRFNGFFEEILKAGGTEFAELPDPVYPVKRDANNKRKSSGAESLSQCNVHRKKRKVS</sequence>
<organism evidence="5 6">
    <name type="scientific">Leucocoprinus birnbaumii</name>
    <dbReference type="NCBI Taxonomy" id="56174"/>
    <lineage>
        <taxon>Eukaryota</taxon>
        <taxon>Fungi</taxon>
        <taxon>Dikarya</taxon>
        <taxon>Basidiomycota</taxon>
        <taxon>Agaricomycotina</taxon>
        <taxon>Agaricomycetes</taxon>
        <taxon>Agaricomycetidae</taxon>
        <taxon>Agaricales</taxon>
        <taxon>Agaricineae</taxon>
        <taxon>Agaricaceae</taxon>
        <taxon>Leucocoprinus</taxon>
    </lineage>
</organism>
<dbReference type="InterPro" id="IPR040976">
    <property type="entry name" value="Pkinase_fungal"/>
</dbReference>
<proteinExistence type="predicted"/>
<evidence type="ECO:0000313" key="5">
    <source>
        <dbReference type="EMBL" id="KAJ3574847.1"/>
    </source>
</evidence>
<dbReference type="EMBL" id="JANIEX010000055">
    <property type="protein sequence ID" value="KAJ3574847.1"/>
    <property type="molecule type" value="Genomic_DNA"/>
</dbReference>
<dbReference type="InterPro" id="IPR049625">
    <property type="entry name" value="Glyco_transf_61_cat"/>
</dbReference>
<evidence type="ECO:0000256" key="1">
    <source>
        <dbReference type="SAM" id="Coils"/>
    </source>
</evidence>
<dbReference type="Gene3D" id="1.10.510.10">
    <property type="entry name" value="Transferase(Phosphotransferase) domain 1"/>
    <property type="match status" value="1"/>
</dbReference>
<keyword evidence="1" id="KW-0175">Coiled coil</keyword>
<dbReference type="Pfam" id="PF04577">
    <property type="entry name" value="Glyco_transf_61"/>
    <property type="match status" value="1"/>
</dbReference>
<evidence type="ECO:0000259" key="3">
    <source>
        <dbReference type="Pfam" id="PF04577"/>
    </source>
</evidence>
<dbReference type="PANTHER" id="PTHR38248">
    <property type="entry name" value="FUNK1 6"/>
    <property type="match status" value="1"/>
</dbReference>
<name>A0AAD5YZI1_9AGAR</name>
<feature type="region of interest" description="Disordered" evidence="2">
    <location>
        <begin position="1339"/>
        <end position="1371"/>
    </location>
</feature>
<dbReference type="Proteomes" id="UP001213000">
    <property type="component" value="Unassembled WGS sequence"/>
</dbReference>
<evidence type="ECO:0000313" key="6">
    <source>
        <dbReference type="Proteomes" id="UP001213000"/>
    </source>
</evidence>
<dbReference type="PANTHER" id="PTHR38248:SF2">
    <property type="entry name" value="FUNK1 11"/>
    <property type="match status" value="1"/>
</dbReference>
<gene>
    <name evidence="5" type="ORF">NP233_g1478</name>
</gene>
<accession>A0AAD5YZI1</accession>
<evidence type="ECO:0000256" key="2">
    <source>
        <dbReference type="SAM" id="MobiDB-lite"/>
    </source>
</evidence>
<evidence type="ECO:0008006" key="7">
    <source>
        <dbReference type="Google" id="ProtNLM"/>
    </source>
</evidence>
<protein>
    <recommendedName>
        <fullName evidence="7">Fungal-type protein kinase domain-containing protein</fullName>
    </recommendedName>
</protein>
<dbReference type="Pfam" id="PF17667">
    <property type="entry name" value="Pkinase_fungal"/>
    <property type="match status" value="1"/>
</dbReference>
<comment type="caution">
    <text evidence="5">The sequence shown here is derived from an EMBL/GenBank/DDBJ whole genome shotgun (WGS) entry which is preliminary data.</text>
</comment>
<feature type="domain" description="Fungal-type protein kinase" evidence="4">
    <location>
        <begin position="771"/>
        <end position="1220"/>
    </location>
</feature>
<dbReference type="SUPFAM" id="SSF56112">
    <property type="entry name" value="Protein kinase-like (PK-like)"/>
    <property type="match status" value="1"/>
</dbReference>
<dbReference type="GO" id="GO:0016757">
    <property type="term" value="F:glycosyltransferase activity"/>
    <property type="evidence" value="ECO:0007669"/>
    <property type="project" value="InterPro"/>
</dbReference>